<evidence type="ECO:0000313" key="3">
    <source>
        <dbReference type="Proteomes" id="UP000660729"/>
    </source>
</evidence>
<feature type="region of interest" description="Disordered" evidence="1">
    <location>
        <begin position="75"/>
        <end position="97"/>
    </location>
</feature>
<dbReference type="EMBL" id="JABCIY010000193">
    <property type="protein sequence ID" value="KAF7189282.1"/>
    <property type="molecule type" value="Genomic_DNA"/>
</dbReference>
<sequence length="232" mass="26573">MTASSSKDKEDAQFQAVLQHSWSTYLEEEEKRMVRAKDKSMLLYDEESDRSGALERSKVEFAAADLERAIEESSRDHLQRLSVARTPRQLRNRPSDDALPLIELEPADDSRRGRHDVPCPSIRVELHPAREGSRYLMRPQHPVLFTELHTVRYRLREDDGWRAVDVSNVPIMEMVQAITGSGEARVHYLSSPNSNEEEATIPRAAAFRPMLLGDLARLVGGWDNVWLILERD</sequence>
<name>A0A8H6VG59_9PEZI</name>
<evidence type="ECO:0000256" key="1">
    <source>
        <dbReference type="SAM" id="MobiDB-lite"/>
    </source>
</evidence>
<gene>
    <name evidence="2" type="ORF">HII31_09435</name>
</gene>
<accession>A0A8H6VG59</accession>
<evidence type="ECO:0000313" key="2">
    <source>
        <dbReference type="EMBL" id="KAF7189282.1"/>
    </source>
</evidence>
<proteinExistence type="predicted"/>
<protein>
    <submittedName>
        <fullName evidence="2">Uncharacterized protein</fullName>
    </submittedName>
</protein>
<comment type="caution">
    <text evidence="2">The sequence shown here is derived from an EMBL/GenBank/DDBJ whole genome shotgun (WGS) entry which is preliminary data.</text>
</comment>
<dbReference type="AlphaFoldDB" id="A0A8H6VG59"/>
<keyword evidence="3" id="KW-1185">Reference proteome</keyword>
<dbReference type="Proteomes" id="UP000660729">
    <property type="component" value="Unassembled WGS sequence"/>
</dbReference>
<reference evidence="2" key="1">
    <citation type="submission" date="2020-04" db="EMBL/GenBank/DDBJ databases">
        <title>Draft genome resource of the tomato pathogen Pseudocercospora fuligena.</title>
        <authorList>
            <person name="Zaccaron A."/>
        </authorList>
    </citation>
    <scope>NUCLEOTIDE SEQUENCE</scope>
    <source>
        <strain evidence="2">PF001</strain>
    </source>
</reference>
<organism evidence="2 3">
    <name type="scientific">Pseudocercospora fuligena</name>
    <dbReference type="NCBI Taxonomy" id="685502"/>
    <lineage>
        <taxon>Eukaryota</taxon>
        <taxon>Fungi</taxon>
        <taxon>Dikarya</taxon>
        <taxon>Ascomycota</taxon>
        <taxon>Pezizomycotina</taxon>
        <taxon>Dothideomycetes</taxon>
        <taxon>Dothideomycetidae</taxon>
        <taxon>Mycosphaerellales</taxon>
        <taxon>Mycosphaerellaceae</taxon>
        <taxon>Pseudocercospora</taxon>
    </lineage>
</organism>